<accession>A0A2R6XEV3</accession>
<name>A0A2R6XEV3_MARPO</name>
<dbReference type="AlphaFoldDB" id="A0A2R6XEV3"/>
<feature type="coiled-coil region" evidence="1">
    <location>
        <begin position="4"/>
        <end position="38"/>
    </location>
</feature>
<reference evidence="3" key="1">
    <citation type="journal article" date="2017" name="Cell">
        <title>Insights into land plant evolution garnered from the Marchantia polymorpha genome.</title>
        <authorList>
            <person name="Bowman J.L."/>
            <person name="Kohchi T."/>
            <person name="Yamato K.T."/>
            <person name="Jenkins J."/>
            <person name="Shu S."/>
            <person name="Ishizaki K."/>
            <person name="Yamaoka S."/>
            <person name="Nishihama R."/>
            <person name="Nakamura Y."/>
            <person name="Berger F."/>
            <person name="Adam C."/>
            <person name="Aki S.S."/>
            <person name="Althoff F."/>
            <person name="Araki T."/>
            <person name="Arteaga-Vazquez M.A."/>
            <person name="Balasubrmanian S."/>
            <person name="Barry K."/>
            <person name="Bauer D."/>
            <person name="Boehm C.R."/>
            <person name="Briginshaw L."/>
            <person name="Caballero-Perez J."/>
            <person name="Catarino B."/>
            <person name="Chen F."/>
            <person name="Chiyoda S."/>
            <person name="Chovatia M."/>
            <person name="Davies K.M."/>
            <person name="Delmans M."/>
            <person name="Demura T."/>
            <person name="Dierschke T."/>
            <person name="Dolan L."/>
            <person name="Dorantes-Acosta A.E."/>
            <person name="Eklund D.M."/>
            <person name="Florent S.N."/>
            <person name="Flores-Sandoval E."/>
            <person name="Fujiyama A."/>
            <person name="Fukuzawa H."/>
            <person name="Galik B."/>
            <person name="Grimanelli D."/>
            <person name="Grimwood J."/>
            <person name="Grossniklaus U."/>
            <person name="Hamada T."/>
            <person name="Haseloff J."/>
            <person name="Hetherington A.J."/>
            <person name="Higo A."/>
            <person name="Hirakawa Y."/>
            <person name="Hundley H.N."/>
            <person name="Ikeda Y."/>
            <person name="Inoue K."/>
            <person name="Inoue S.I."/>
            <person name="Ishida S."/>
            <person name="Jia Q."/>
            <person name="Kakita M."/>
            <person name="Kanazawa T."/>
            <person name="Kawai Y."/>
            <person name="Kawashima T."/>
            <person name="Kennedy M."/>
            <person name="Kinose K."/>
            <person name="Kinoshita T."/>
            <person name="Kohara Y."/>
            <person name="Koide E."/>
            <person name="Komatsu K."/>
            <person name="Kopischke S."/>
            <person name="Kubo M."/>
            <person name="Kyozuka J."/>
            <person name="Lagercrantz U."/>
            <person name="Lin S.S."/>
            <person name="Lindquist E."/>
            <person name="Lipzen A.M."/>
            <person name="Lu C.W."/>
            <person name="De Luna E."/>
            <person name="Martienssen R.A."/>
            <person name="Minamino N."/>
            <person name="Mizutani M."/>
            <person name="Mizutani M."/>
            <person name="Mochizuki N."/>
            <person name="Monte I."/>
            <person name="Mosher R."/>
            <person name="Nagasaki H."/>
            <person name="Nakagami H."/>
            <person name="Naramoto S."/>
            <person name="Nishitani K."/>
            <person name="Ohtani M."/>
            <person name="Okamoto T."/>
            <person name="Okumura M."/>
            <person name="Phillips J."/>
            <person name="Pollak B."/>
            <person name="Reinders A."/>
            <person name="Rovekamp M."/>
            <person name="Sano R."/>
            <person name="Sawa S."/>
            <person name="Schmid M.W."/>
            <person name="Shirakawa M."/>
            <person name="Solano R."/>
            <person name="Spunde A."/>
            <person name="Suetsugu N."/>
            <person name="Sugano S."/>
            <person name="Sugiyama A."/>
            <person name="Sun R."/>
            <person name="Suzuki Y."/>
            <person name="Takenaka M."/>
            <person name="Takezawa D."/>
            <person name="Tomogane H."/>
            <person name="Tsuzuki M."/>
            <person name="Ueda T."/>
            <person name="Umeda M."/>
            <person name="Ward J.M."/>
            <person name="Watanabe Y."/>
            <person name="Yazaki K."/>
            <person name="Yokoyama R."/>
            <person name="Yoshitake Y."/>
            <person name="Yotsui I."/>
            <person name="Zachgo S."/>
            <person name="Schmutz J."/>
        </authorList>
    </citation>
    <scope>NUCLEOTIDE SEQUENCE [LARGE SCALE GENOMIC DNA]</scope>
    <source>
        <strain evidence="3">Tak-1</strain>
    </source>
</reference>
<sequence>MDSENKLLNLVQTVLEELKVLRQEFKAQNVALAAAKNEMRELKISHKCFEKIMLQISGSVEDIQDKVDSQASTVTTPALHEVVETLEVKMKSYAEATKSAHISFCQEQEIEKANQFARMKNVRISGLPESEKEEVKSVVTKFLTETLDVPNPDLAHAYRIGNKGTQPRAIIVKFVDQAQRDMALANKAILKGQRIWLDPDLTPLQVEARRKELAKVKEAQDAARARSLDKSLDLHNRLIMTRLGEVQETSIFEAEARVLDKGALGESQILLEAVGSTIF</sequence>
<proteinExistence type="predicted"/>
<dbReference type="Proteomes" id="UP000244005">
    <property type="component" value="Unassembled WGS sequence"/>
</dbReference>
<keyword evidence="3" id="KW-1185">Reference proteome</keyword>
<evidence type="ECO:0000313" key="2">
    <source>
        <dbReference type="EMBL" id="PTQ44632.1"/>
    </source>
</evidence>
<evidence type="ECO:0000256" key="1">
    <source>
        <dbReference type="SAM" id="Coils"/>
    </source>
</evidence>
<protein>
    <recommendedName>
        <fullName evidence="4">RRM domain-containing protein</fullName>
    </recommendedName>
</protein>
<dbReference type="Gene3D" id="3.30.70.1820">
    <property type="entry name" value="L1 transposable element, RRM domain"/>
    <property type="match status" value="1"/>
</dbReference>
<evidence type="ECO:0000313" key="3">
    <source>
        <dbReference type="Proteomes" id="UP000244005"/>
    </source>
</evidence>
<dbReference type="EMBL" id="KZ772691">
    <property type="protein sequence ID" value="PTQ44632.1"/>
    <property type="molecule type" value="Genomic_DNA"/>
</dbReference>
<organism evidence="2 3">
    <name type="scientific">Marchantia polymorpha</name>
    <name type="common">Common liverwort</name>
    <name type="synonym">Marchantia aquatica</name>
    <dbReference type="NCBI Taxonomy" id="3197"/>
    <lineage>
        <taxon>Eukaryota</taxon>
        <taxon>Viridiplantae</taxon>
        <taxon>Streptophyta</taxon>
        <taxon>Embryophyta</taxon>
        <taxon>Marchantiophyta</taxon>
        <taxon>Marchantiopsida</taxon>
        <taxon>Marchantiidae</taxon>
        <taxon>Marchantiales</taxon>
        <taxon>Marchantiaceae</taxon>
        <taxon>Marchantia</taxon>
    </lineage>
</organism>
<gene>
    <name evidence="2" type="ORF">MARPO_0019s0060</name>
</gene>
<keyword evidence="1" id="KW-0175">Coiled coil</keyword>
<dbReference type="OrthoDB" id="5988934at2759"/>
<evidence type="ECO:0008006" key="4">
    <source>
        <dbReference type="Google" id="ProtNLM"/>
    </source>
</evidence>